<dbReference type="EMBL" id="JAAALK010000286">
    <property type="protein sequence ID" value="KAG8061691.1"/>
    <property type="molecule type" value="Genomic_DNA"/>
</dbReference>
<evidence type="ECO:0000313" key="3">
    <source>
        <dbReference type="Proteomes" id="UP000729402"/>
    </source>
</evidence>
<accession>A0A8J5RWY7</accession>
<protein>
    <submittedName>
        <fullName evidence="2">Uncharacterized protein</fullName>
    </submittedName>
</protein>
<gene>
    <name evidence="2" type="ORF">GUJ93_ZPchr0003g18216</name>
</gene>
<name>A0A8J5RWY7_ZIZPA</name>
<organism evidence="2 3">
    <name type="scientific">Zizania palustris</name>
    <name type="common">Northern wild rice</name>
    <dbReference type="NCBI Taxonomy" id="103762"/>
    <lineage>
        <taxon>Eukaryota</taxon>
        <taxon>Viridiplantae</taxon>
        <taxon>Streptophyta</taxon>
        <taxon>Embryophyta</taxon>
        <taxon>Tracheophyta</taxon>
        <taxon>Spermatophyta</taxon>
        <taxon>Magnoliopsida</taxon>
        <taxon>Liliopsida</taxon>
        <taxon>Poales</taxon>
        <taxon>Poaceae</taxon>
        <taxon>BOP clade</taxon>
        <taxon>Oryzoideae</taxon>
        <taxon>Oryzeae</taxon>
        <taxon>Zizaniinae</taxon>
        <taxon>Zizania</taxon>
    </lineage>
</organism>
<evidence type="ECO:0000313" key="2">
    <source>
        <dbReference type="EMBL" id="KAG8061691.1"/>
    </source>
</evidence>
<feature type="region of interest" description="Disordered" evidence="1">
    <location>
        <begin position="1"/>
        <end position="40"/>
    </location>
</feature>
<evidence type="ECO:0000256" key="1">
    <source>
        <dbReference type="SAM" id="MobiDB-lite"/>
    </source>
</evidence>
<feature type="compositionally biased region" description="Basic and acidic residues" evidence="1">
    <location>
        <begin position="1"/>
        <end position="25"/>
    </location>
</feature>
<reference evidence="2" key="2">
    <citation type="submission" date="2021-02" db="EMBL/GenBank/DDBJ databases">
        <authorList>
            <person name="Kimball J.A."/>
            <person name="Haas M.W."/>
            <person name="Macchietto M."/>
            <person name="Kono T."/>
            <person name="Duquette J."/>
            <person name="Shao M."/>
        </authorList>
    </citation>
    <scope>NUCLEOTIDE SEQUENCE</scope>
    <source>
        <tissue evidence="2">Fresh leaf tissue</tissue>
    </source>
</reference>
<proteinExistence type="predicted"/>
<keyword evidence="3" id="KW-1185">Reference proteome</keyword>
<dbReference type="AlphaFoldDB" id="A0A8J5RWY7"/>
<dbReference type="Proteomes" id="UP000729402">
    <property type="component" value="Unassembled WGS sequence"/>
</dbReference>
<comment type="caution">
    <text evidence="2">The sequence shown here is derived from an EMBL/GenBank/DDBJ whole genome shotgun (WGS) entry which is preliminary data.</text>
</comment>
<reference evidence="2" key="1">
    <citation type="journal article" date="2021" name="bioRxiv">
        <title>Whole Genome Assembly and Annotation of Northern Wild Rice, Zizania palustris L., Supports a Whole Genome Duplication in the Zizania Genus.</title>
        <authorList>
            <person name="Haas M."/>
            <person name="Kono T."/>
            <person name="Macchietto M."/>
            <person name="Millas R."/>
            <person name="McGilp L."/>
            <person name="Shao M."/>
            <person name="Duquette J."/>
            <person name="Hirsch C.N."/>
            <person name="Kimball J."/>
        </authorList>
    </citation>
    <scope>NUCLEOTIDE SEQUENCE</scope>
    <source>
        <tissue evidence="2">Fresh leaf tissue</tissue>
    </source>
</reference>
<sequence>MDMKNRMKTHRAERLRQAEAGDGRGRAAAGHHGRWGERAQIRRENHVVDGKIQLPEGINRPITKLRRIIVQNQERSSKPERKLVPCPYNANKHAAAMVGSKMVVFGGDSVHHLLDDTKILSLDKLKDDSLDILQSLEHAKF</sequence>